<dbReference type="RefSeq" id="WP_272019145.1">
    <property type="nucleotide sequence ID" value="NZ_JAQLKE010000031.1"/>
</dbReference>
<dbReference type="InterPro" id="IPR003489">
    <property type="entry name" value="RHF/RaiA"/>
</dbReference>
<sequence>MDISIRCKITMTEAMNEYLMNRFKKLNRYKVLDNSRVSILVKPHEAAVKIQTIISNKYGNFKVTTMASDYYTAVDLHIDKVKNKLCKIKELKYRSLNKKQIGMSYKYFQESKYNNNDATI</sequence>
<proteinExistence type="predicted"/>
<dbReference type="Pfam" id="PF02482">
    <property type="entry name" value="Ribosomal_S30AE"/>
    <property type="match status" value="1"/>
</dbReference>
<evidence type="ECO:0000313" key="2">
    <source>
        <dbReference type="Proteomes" id="UP001211987"/>
    </source>
</evidence>
<dbReference type="AlphaFoldDB" id="A0AB35IQ13"/>
<organism evidence="1 2">
    <name type="scientific">Thomasclavelia ramosa</name>
    <dbReference type="NCBI Taxonomy" id="1547"/>
    <lineage>
        <taxon>Bacteria</taxon>
        <taxon>Bacillati</taxon>
        <taxon>Bacillota</taxon>
        <taxon>Erysipelotrichia</taxon>
        <taxon>Erysipelotrichales</taxon>
        <taxon>Coprobacillaceae</taxon>
        <taxon>Thomasclavelia</taxon>
    </lineage>
</organism>
<name>A0AB35IQ13_9FIRM</name>
<accession>A0AB35IQ13</accession>
<evidence type="ECO:0000313" key="1">
    <source>
        <dbReference type="EMBL" id="MDB7085146.1"/>
    </source>
</evidence>
<gene>
    <name evidence="1" type="ORF">PM738_15165</name>
</gene>
<protein>
    <submittedName>
        <fullName evidence="1">HPF/RaiA family ribosome-associated protein</fullName>
    </submittedName>
</protein>
<comment type="caution">
    <text evidence="1">The sequence shown here is derived from an EMBL/GenBank/DDBJ whole genome shotgun (WGS) entry which is preliminary data.</text>
</comment>
<dbReference type="Gene3D" id="3.30.160.100">
    <property type="entry name" value="Ribosome hibernation promotion factor-like"/>
    <property type="match status" value="1"/>
</dbReference>
<dbReference type="InterPro" id="IPR036567">
    <property type="entry name" value="RHF-like"/>
</dbReference>
<dbReference type="SUPFAM" id="SSF69754">
    <property type="entry name" value="Ribosome binding protein Y (YfiA homologue)"/>
    <property type="match status" value="1"/>
</dbReference>
<reference evidence="1" key="1">
    <citation type="submission" date="2023-01" db="EMBL/GenBank/DDBJ databases">
        <title>Human gut microbiome strain richness.</title>
        <authorList>
            <person name="Chen-Liaw A."/>
        </authorList>
    </citation>
    <scope>NUCLEOTIDE SEQUENCE</scope>
    <source>
        <strain evidence="1">1001217st2_G6_1001217B_191108</strain>
    </source>
</reference>
<dbReference type="EMBL" id="JAQLKE010000031">
    <property type="protein sequence ID" value="MDB7085146.1"/>
    <property type="molecule type" value="Genomic_DNA"/>
</dbReference>
<dbReference type="Proteomes" id="UP001211987">
    <property type="component" value="Unassembled WGS sequence"/>
</dbReference>